<keyword evidence="3" id="KW-1185">Reference proteome</keyword>
<gene>
    <name evidence="2" type="ORF">GCM10023213_05900</name>
</gene>
<proteinExistence type="predicted"/>
<dbReference type="EMBL" id="BAABIA010000001">
    <property type="protein sequence ID" value="GAA5134350.1"/>
    <property type="molecule type" value="Genomic_DNA"/>
</dbReference>
<name>A0ABP9NUD4_9BACT</name>
<keyword evidence="1" id="KW-1133">Transmembrane helix</keyword>
<evidence type="ECO:0000313" key="2">
    <source>
        <dbReference type="EMBL" id="GAA5134350.1"/>
    </source>
</evidence>
<evidence type="ECO:0000313" key="3">
    <source>
        <dbReference type="Proteomes" id="UP001499852"/>
    </source>
</evidence>
<reference evidence="3" key="1">
    <citation type="journal article" date="2019" name="Int. J. Syst. Evol. Microbiol.">
        <title>The Global Catalogue of Microorganisms (GCM) 10K type strain sequencing project: providing services to taxonomists for standard genome sequencing and annotation.</title>
        <authorList>
            <consortium name="The Broad Institute Genomics Platform"/>
            <consortium name="The Broad Institute Genome Sequencing Center for Infectious Disease"/>
            <person name="Wu L."/>
            <person name="Ma J."/>
        </authorList>
    </citation>
    <scope>NUCLEOTIDE SEQUENCE [LARGE SCALE GENOMIC DNA]</scope>
    <source>
        <strain evidence="3">JCM 18053</strain>
    </source>
</reference>
<evidence type="ECO:0000256" key="1">
    <source>
        <dbReference type="SAM" id="Phobius"/>
    </source>
</evidence>
<comment type="caution">
    <text evidence="2">The sequence shown here is derived from an EMBL/GenBank/DDBJ whole genome shotgun (WGS) entry which is preliminary data.</text>
</comment>
<accession>A0ABP9NUD4</accession>
<organism evidence="2 3">
    <name type="scientific">Prosthecobacter algae</name>
    <dbReference type="NCBI Taxonomy" id="1144682"/>
    <lineage>
        <taxon>Bacteria</taxon>
        <taxon>Pseudomonadati</taxon>
        <taxon>Verrucomicrobiota</taxon>
        <taxon>Verrucomicrobiia</taxon>
        <taxon>Verrucomicrobiales</taxon>
        <taxon>Verrucomicrobiaceae</taxon>
        <taxon>Prosthecobacter</taxon>
    </lineage>
</organism>
<protein>
    <recommendedName>
        <fullName evidence="4">Prepilin-type N-terminal cleavage/methylation domain-containing protein</fullName>
    </recommendedName>
</protein>
<dbReference type="Proteomes" id="UP001499852">
    <property type="component" value="Unassembled WGS sequence"/>
</dbReference>
<evidence type="ECO:0008006" key="4">
    <source>
        <dbReference type="Google" id="ProtNLM"/>
    </source>
</evidence>
<keyword evidence="1" id="KW-0472">Membrane</keyword>
<feature type="transmembrane region" description="Helical" evidence="1">
    <location>
        <begin position="21"/>
        <end position="43"/>
    </location>
</feature>
<sequence length="144" mass="16060">MKTRKTALVGPKRKDSFFAHQGYILMELIIALTMFSIGVLGLARALNTSIEVANILNKDQRVRIGLRSFLEEMRRKPLSEMAASYADIATGITYASSIDRVALTTTRGETLSDLYNLKVTATYTAGSEQREESVDVYVYKPSEK</sequence>
<keyword evidence="1" id="KW-0812">Transmembrane</keyword>